<dbReference type="Pfam" id="PF04542">
    <property type="entry name" value="Sigma70_r2"/>
    <property type="match status" value="1"/>
</dbReference>
<dbReference type="RefSeq" id="WP_077410837.1">
    <property type="nucleotide sequence ID" value="NZ_JBHRTS010000005.1"/>
</dbReference>
<dbReference type="InterPro" id="IPR011990">
    <property type="entry name" value="TPR-like_helical_dom_sf"/>
</dbReference>
<dbReference type="InterPro" id="IPR013325">
    <property type="entry name" value="RNA_pol_sigma_r2"/>
</dbReference>
<evidence type="ECO:0000259" key="1">
    <source>
        <dbReference type="Pfam" id="PF04542"/>
    </source>
</evidence>
<gene>
    <name evidence="3" type="ORF">ACFODZ_11130</name>
</gene>
<dbReference type="PANTHER" id="PTHR47756">
    <property type="entry name" value="BLL6612 PROTEIN-RELATED"/>
    <property type="match status" value="1"/>
</dbReference>
<dbReference type="InterPro" id="IPR007627">
    <property type="entry name" value="RNA_pol_sigma70_r2"/>
</dbReference>
<dbReference type="InterPro" id="IPR013324">
    <property type="entry name" value="RNA_pol_sigma_r3/r4-like"/>
</dbReference>
<dbReference type="SUPFAM" id="SSF88659">
    <property type="entry name" value="Sigma3 and sigma4 domains of RNA polymerase sigma factors"/>
    <property type="match status" value="1"/>
</dbReference>
<comment type="caution">
    <text evidence="3">The sequence shown here is derived from an EMBL/GenBank/DDBJ whole genome shotgun (WGS) entry which is preliminary data.</text>
</comment>
<dbReference type="PANTHER" id="PTHR47756:SF2">
    <property type="entry name" value="BLL6612 PROTEIN"/>
    <property type="match status" value="1"/>
</dbReference>
<evidence type="ECO:0000313" key="4">
    <source>
        <dbReference type="Proteomes" id="UP001595533"/>
    </source>
</evidence>
<sequence length="409" mass="46910">MKPCQLKQHIDDLVRQHRARLLAGLISRFRDIELAEDALQEAFSKAWIHWQDSVPDNPLSWLMTTASRIIIDGLRRTQSFRRKQPLLQSLAVGCDDSAENPDEYLEDERLKLIFTCCHPALDNNSQVALTLNTVCGFSTQQVAAAFIIKTPTMAQRLVRAKRKIKLSSIPYQVPASQDLPDRLDNVLTVIYLIYNQGYYSHDTPSLVDDKQTEEALYLGATLNHLLPQQAEIMGLLSLMCFHQSRIKARQGSQAFISLQQQDRGLWNRELIDQANDWFRQAIRCRKPGRYQIQAAISGVHSQATCWEDTDWPQIVALYQKLLMHQCTDTVQINLAVALSFAKKPQQAQHVIEQLNEDNLNQYLPYHLARAEITRALSDKEAARKHFVQALKLSQNRREQGYIKQQINAL</sequence>
<dbReference type="Gene3D" id="1.25.40.10">
    <property type="entry name" value="Tetratricopeptide repeat domain"/>
    <property type="match status" value="1"/>
</dbReference>
<dbReference type="Gene3D" id="1.10.1740.10">
    <property type="match status" value="1"/>
</dbReference>
<feature type="domain" description="RNA polymerase sigma-70 region 2" evidence="1">
    <location>
        <begin position="13"/>
        <end position="78"/>
    </location>
</feature>
<dbReference type="InterPro" id="IPR014284">
    <property type="entry name" value="RNA_pol_sigma-70_dom"/>
</dbReference>
<accession>A0ABV7JC99</accession>
<evidence type="ECO:0000259" key="2">
    <source>
        <dbReference type="Pfam" id="PF20239"/>
    </source>
</evidence>
<protein>
    <submittedName>
        <fullName evidence="3">RNA polymerase sigma factor</fullName>
    </submittedName>
</protein>
<name>A0ABV7JC99_9GAMM</name>
<dbReference type="EMBL" id="JBHRTS010000005">
    <property type="protein sequence ID" value="MFC3194792.1"/>
    <property type="molecule type" value="Genomic_DNA"/>
</dbReference>
<feature type="domain" description="DUF6596" evidence="2">
    <location>
        <begin position="182"/>
        <end position="281"/>
    </location>
</feature>
<evidence type="ECO:0000313" key="3">
    <source>
        <dbReference type="EMBL" id="MFC3194792.1"/>
    </source>
</evidence>
<dbReference type="Proteomes" id="UP001595533">
    <property type="component" value="Unassembled WGS sequence"/>
</dbReference>
<dbReference type="Pfam" id="PF20239">
    <property type="entry name" value="DUF6596"/>
    <property type="match status" value="1"/>
</dbReference>
<reference evidence="4" key="1">
    <citation type="journal article" date="2019" name="Int. J. Syst. Evol. Microbiol.">
        <title>The Global Catalogue of Microorganisms (GCM) 10K type strain sequencing project: providing services to taxonomists for standard genome sequencing and annotation.</title>
        <authorList>
            <consortium name="The Broad Institute Genomics Platform"/>
            <consortium name="The Broad Institute Genome Sequencing Center for Infectious Disease"/>
            <person name="Wu L."/>
            <person name="Ma J."/>
        </authorList>
    </citation>
    <scope>NUCLEOTIDE SEQUENCE [LARGE SCALE GENOMIC DNA]</scope>
    <source>
        <strain evidence="4">KCTC 42953</strain>
    </source>
</reference>
<dbReference type="InterPro" id="IPR046531">
    <property type="entry name" value="DUF6596"/>
</dbReference>
<keyword evidence="4" id="KW-1185">Reference proteome</keyword>
<dbReference type="SUPFAM" id="SSF88946">
    <property type="entry name" value="Sigma2 domain of RNA polymerase sigma factors"/>
    <property type="match status" value="1"/>
</dbReference>
<proteinExistence type="predicted"/>
<dbReference type="NCBIfam" id="TIGR02937">
    <property type="entry name" value="sigma70-ECF"/>
    <property type="match status" value="1"/>
</dbReference>
<dbReference type="SUPFAM" id="SSF48452">
    <property type="entry name" value="TPR-like"/>
    <property type="match status" value="1"/>
</dbReference>
<organism evidence="3 4">
    <name type="scientific">Marinicella sediminis</name>
    <dbReference type="NCBI Taxonomy" id="1792834"/>
    <lineage>
        <taxon>Bacteria</taxon>
        <taxon>Pseudomonadati</taxon>
        <taxon>Pseudomonadota</taxon>
        <taxon>Gammaproteobacteria</taxon>
        <taxon>Lysobacterales</taxon>
        <taxon>Marinicellaceae</taxon>
        <taxon>Marinicella</taxon>
    </lineage>
</organism>